<accession>A0ABU5EEJ1</accession>
<dbReference type="NCBIfam" id="TIGR00696">
    <property type="entry name" value="wecG_tagA_cpsF"/>
    <property type="match status" value="1"/>
</dbReference>
<evidence type="ECO:0000256" key="2">
    <source>
        <dbReference type="ARBA" id="ARBA00022679"/>
    </source>
</evidence>
<keyword evidence="4" id="KW-1185">Reference proteome</keyword>
<comment type="caution">
    <text evidence="3">The sequence shown here is derived from an EMBL/GenBank/DDBJ whole genome shotgun (WGS) entry which is preliminary data.</text>
</comment>
<dbReference type="PANTHER" id="PTHR34136:SF1">
    <property type="entry name" value="UDP-N-ACETYL-D-MANNOSAMINURONIC ACID TRANSFERASE"/>
    <property type="match status" value="1"/>
</dbReference>
<keyword evidence="2" id="KW-0808">Transferase</keyword>
<keyword evidence="1" id="KW-0328">Glycosyltransferase</keyword>
<sequence length="263" mass="29795">MSAGVSRPVFGIRFSLATNDEIVREICQGKIERSSGAKLLVTTNLYHVVTLRKNSRFREAYARAWKVTIDGAPVYLYARCRGAAVPERITGADLFPDILRTLSPDMHRPFFVAAQQQTADRLTAWLVGRGFTAEQIAAVVPPFGFDRDAGYSASLAEKIRQHGTTHLFFGLGIPKSEIWIDQNRAMLGDLYAFAFGAGLEFFAGVTKRAPLVFRKCGMEWLWRVLQEPRRLFRRYFVDSWPFFIAIADDIRFNGNLPEARLPR</sequence>
<gene>
    <name evidence="3" type="ORF">SMD27_15545</name>
</gene>
<dbReference type="RefSeq" id="WP_320509326.1">
    <property type="nucleotide sequence ID" value="NZ_JAXCLW010000004.1"/>
</dbReference>
<protein>
    <submittedName>
        <fullName evidence="3">WecB/TagA/CpsF family glycosyltransferase</fullName>
    </submittedName>
</protein>
<dbReference type="Proteomes" id="UP001279642">
    <property type="component" value="Unassembled WGS sequence"/>
</dbReference>
<evidence type="ECO:0000313" key="3">
    <source>
        <dbReference type="EMBL" id="MDY0884259.1"/>
    </source>
</evidence>
<dbReference type="PANTHER" id="PTHR34136">
    <property type="match status" value="1"/>
</dbReference>
<dbReference type="InterPro" id="IPR004629">
    <property type="entry name" value="WecG_TagA_CpsF"/>
</dbReference>
<name>A0ABU5EEJ1_9PROT</name>
<proteinExistence type="predicted"/>
<evidence type="ECO:0000256" key="1">
    <source>
        <dbReference type="ARBA" id="ARBA00022676"/>
    </source>
</evidence>
<organism evidence="3 4">
    <name type="scientific">Dongia soli</name>
    <dbReference type="NCBI Taxonomy" id="600628"/>
    <lineage>
        <taxon>Bacteria</taxon>
        <taxon>Pseudomonadati</taxon>
        <taxon>Pseudomonadota</taxon>
        <taxon>Alphaproteobacteria</taxon>
        <taxon>Rhodospirillales</taxon>
        <taxon>Dongiaceae</taxon>
        <taxon>Dongia</taxon>
    </lineage>
</organism>
<dbReference type="Pfam" id="PF03808">
    <property type="entry name" value="Glyco_tran_WecG"/>
    <property type="match status" value="1"/>
</dbReference>
<evidence type="ECO:0000313" key="4">
    <source>
        <dbReference type="Proteomes" id="UP001279642"/>
    </source>
</evidence>
<dbReference type="CDD" id="cd06533">
    <property type="entry name" value="Glyco_transf_WecG_TagA"/>
    <property type="match status" value="1"/>
</dbReference>
<reference evidence="3 4" key="1">
    <citation type="journal article" date="2016" name="Antonie Van Leeuwenhoek">
        <title>Dongia soli sp. nov., isolated from soil from Dokdo, Korea.</title>
        <authorList>
            <person name="Kim D.U."/>
            <person name="Lee H."/>
            <person name="Kim H."/>
            <person name="Kim S.G."/>
            <person name="Ka J.O."/>
        </authorList>
    </citation>
    <scope>NUCLEOTIDE SEQUENCE [LARGE SCALE GENOMIC DNA]</scope>
    <source>
        <strain evidence="3 4">D78</strain>
    </source>
</reference>
<dbReference type="EMBL" id="JAXCLW010000004">
    <property type="protein sequence ID" value="MDY0884259.1"/>
    <property type="molecule type" value="Genomic_DNA"/>
</dbReference>